<evidence type="ECO:0000313" key="2">
    <source>
        <dbReference type="EMBL" id="KAK0513783.1"/>
    </source>
</evidence>
<keyword evidence="3" id="KW-1185">Reference proteome</keyword>
<dbReference type="AlphaFoldDB" id="A0AA39R2P5"/>
<proteinExistence type="predicted"/>
<evidence type="ECO:0000256" key="1">
    <source>
        <dbReference type="SAM" id="SignalP"/>
    </source>
</evidence>
<comment type="caution">
    <text evidence="2">The sequence shown here is derived from an EMBL/GenBank/DDBJ whole genome shotgun (WGS) entry which is preliminary data.</text>
</comment>
<feature type="signal peptide" evidence="1">
    <location>
        <begin position="1"/>
        <end position="16"/>
    </location>
</feature>
<protein>
    <submittedName>
        <fullName evidence="2">Uncharacterized protein</fullName>
    </submittedName>
</protein>
<dbReference type="EMBL" id="JAFEKC020000006">
    <property type="protein sequence ID" value="KAK0513783.1"/>
    <property type="molecule type" value="Genomic_DNA"/>
</dbReference>
<organism evidence="2 3">
    <name type="scientific">Cladonia borealis</name>
    <dbReference type="NCBI Taxonomy" id="184061"/>
    <lineage>
        <taxon>Eukaryota</taxon>
        <taxon>Fungi</taxon>
        <taxon>Dikarya</taxon>
        <taxon>Ascomycota</taxon>
        <taxon>Pezizomycotina</taxon>
        <taxon>Lecanoromycetes</taxon>
        <taxon>OSLEUM clade</taxon>
        <taxon>Lecanoromycetidae</taxon>
        <taxon>Lecanorales</taxon>
        <taxon>Lecanorineae</taxon>
        <taxon>Cladoniaceae</taxon>
        <taxon>Cladonia</taxon>
    </lineage>
</organism>
<keyword evidence="1" id="KW-0732">Signal</keyword>
<accession>A0AA39R2P5</accession>
<gene>
    <name evidence="2" type="ORF">JMJ35_003505</name>
</gene>
<reference evidence="2" key="1">
    <citation type="submission" date="2023-03" db="EMBL/GenBank/DDBJ databases">
        <title>Complete genome of Cladonia borealis.</title>
        <authorList>
            <person name="Park H."/>
        </authorList>
    </citation>
    <scope>NUCLEOTIDE SEQUENCE</scope>
    <source>
        <strain evidence="2">ANT050790</strain>
    </source>
</reference>
<feature type="chain" id="PRO_5041302809" evidence="1">
    <location>
        <begin position="17"/>
        <end position="213"/>
    </location>
</feature>
<sequence length="213" mass="22666">MFVLLLLLSFLTLVSADEHCSALIPPYLVPPVESCDAALRALQQASAECGTGSIIFGPNAKGPRSVGLPAMYIGRQPYIPMSELTCVISILWQPKRGVRPPIADLDIFPFNNILIAAYDIRNHCIEGSQRFHPRLGRAWIEPHNWVDVQFGSILGPRGLTINASDVGSGNLTVMLADGSNQTVASSMLLGQIGGCGAVTGLENGLGANILETS</sequence>
<name>A0AA39R2P5_9LECA</name>
<evidence type="ECO:0000313" key="3">
    <source>
        <dbReference type="Proteomes" id="UP001166286"/>
    </source>
</evidence>
<dbReference type="Proteomes" id="UP001166286">
    <property type="component" value="Unassembled WGS sequence"/>
</dbReference>